<accession>A0A139ABU7</accession>
<dbReference type="EMBL" id="KQ965770">
    <property type="protein sequence ID" value="KXS14245.1"/>
    <property type="molecule type" value="Genomic_DNA"/>
</dbReference>
<dbReference type="AlphaFoldDB" id="A0A139ABU7"/>
<dbReference type="EMBL" id="KQ965770">
    <property type="protein sequence ID" value="KXS14240.1"/>
    <property type="molecule type" value="Genomic_DNA"/>
</dbReference>
<keyword evidence="3" id="KW-1185">Reference proteome</keyword>
<evidence type="ECO:0000313" key="1">
    <source>
        <dbReference type="EMBL" id="KXS14240.1"/>
    </source>
</evidence>
<dbReference type="Proteomes" id="UP000070544">
    <property type="component" value="Unassembled WGS sequence"/>
</dbReference>
<proteinExistence type="predicted"/>
<gene>
    <name evidence="1" type="ORF">M427DRAFT_57709</name>
    <name evidence="2" type="ORF">M427DRAFT_57714</name>
</gene>
<sequence>MEEHRVRLRLYVSLTPRSVSRTGLLVSLSTQRPPSSPPVFELGINERHWYLRTGSIMFRDFLMCC</sequence>
<protein>
    <submittedName>
        <fullName evidence="1">Uncharacterized protein</fullName>
    </submittedName>
</protein>
<organism evidence="1 3">
    <name type="scientific">Gonapodya prolifera (strain JEL478)</name>
    <name type="common">Monoblepharis prolifera</name>
    <dbReference type="NCBI Taxonomy" id="1344416"/>
    <lineage>
        <taxon>Eukaryota</taxon>
        <taxon>Fungi</taxon>
        <taxon>Fungi incertae sedis</taxon>
        <taxon>Chytridiomycota</taxon>
        <taxon>Chytridiomycota incertae sedis</taxon>
        <taxon>Monoblepharidomycetes</taxon>
        <taxon>Monoblepharidales</taxon>
        <taxon>Gonapodyaceae</taxon>
        <taxon>Gonapodya</taxon>
    </lineage>
</organism>
<name>A0A139ABU7_GONPJ</name>
<evidence type="ECO:0000313" key="2">
    <source>
        <dbReference type="EMBL" id="KXS14245.1"/>
    </source>
</evidence>
<reference evidence="1 3" key="1">
    <citation type="journal article" date="2015" name="Genome Biol. Evol.">
        <title>Phylogenomic analyses indicate that early fungi evolved digesting cell walls of algal ancestors of land plants.</title>
        <authorList>
            <person name="Chang Y."/>
            <person name="Wang S."/>
            <person name="Sekimoto S."/>
            <person name="Aerts A.L."/>
            <person name="Choi C."/>
            <person name="Clum A."/>
            <person name="LaButti K.M."/>
            <person name="Lindquist E.A."/>
            <person name="Yee Ngan C."/>
            <person name="Ohm R.A."/>
            <person name="Salamov A.A."/>
            <person name="Grigoriev I.V."/>
            <person name="Spatafora J.W."/>
            <person name="Berbee M.L."/>
        </authorList>
    </citation>
    <scope>NUCLEOTIDE SEQUENCE [LARGE SCALE GENOMIC DNA]</scope>
    <source>
        <strain evidence="1 3">JEL478</strain>
    </source>
</reference>
<evidence type="ECO:0000313" key="3">
    <source>
        <dbReference type="Proteomes" id="UP000070544"/>
    </source>
</evidence>